<dbReference type="OrthoDB" id="9130638at2"/>
<reference evidence="3" key="1">
    <citation type="submission" date="2006-12" db="EMBL/GenBank/DDBJ databases">
        <title>Complete sequence of chromosome 1 of Verminephrobacter eiseniae EF01-2.</title>
        <authorList>
            <person name="Copeland A."/>
            <person name="Lucas S."/>
            <person name="Lapidus A."/>
            <person name="Barry K."/>
            <person name="Detter J.C."/>
            <person name="Glavina del Rio T."/>
            <person name="Dalin E."/>
            <person name="Tice H."/>
            <person name="Pitluck S."/>
            <person name="Chertkov O."/>
            <person name="Brettin T."/>
            <person name="Bruce D."/>
            <person name="Han C."/>
            <person name="Tapia R."/>
            <person name="Gilna P."/>
            <person name="Schmutz J."/>
            <person name="Larimer F."/>
            <person name="Land M."/>
            <person name="Hauser L."/>
            <person name="Kyrpides N."/>
            <person name="Kim E."/>
            <person name="Stahl D."/>
            <person name="Richardson P."/>
        </authorList>
    </citation>
    <scope>NUCLEOTIDE SEQUENCE [LARGE SCALE GENOMIC DNA]</scope>
    <source>
        <strain evidence="3">EF01-2</strain>
    </source>
</reference>
<proteinExistence type="predicted"/>
<keyword evidence="1" id="KW-0472">Membrane</keyword>
<feature type="transmembrane region" description="Helical" evidence="1">
    <location>
        <begin position="106"/>
        <end position="127"/>
    </location>
</feature>
<dbReference type="RefSeq" id="WP_011809150.1">
    <property type="nucleotide sequence ID" value="NC_008786.1"/>
</dbReference>
<keyword evidence="1" id="KW-0812">Transmembrane</keyword>
<organism evidence="2 3">
    <name type="scientific">Verminephrobacter eiseniae (strain EF01-2)</name>
    <dbReference type="NCBI Taxonomy" id="391735"/>
    <lineage>
        <taxon>Bacteria</taxon>
        <taxon>Pseudomonadati</taxon>
        <taxon>Pseudomonadota</taxon>
        <taxon>Betaproteobacteria</taxon>
        <taxon>Burkholderiales</taxon>
        <taxon>Comamonadaceae</taxon>
        <taxon>Verminephrobacter</taxon>
    </lineage>
</organism>
<gene>
    <name evidence="2" type="ordered locus">Veis_1376</name>
</gene>
<dbReference type="GeneID" id="76460011"/>
<sequence>MSSTTFDTLKFANKLKAAGVPPAQAEAEADALAVALGEQRVELDALISAQRKALEDAVKRDFSEAGLRSENAITRMEAKIDKGFAEVDKGFAEVDKGFAEMKGEMLLLKWMLGVLVAAMAALLVKALA</sequence>
<evidence type="ECO:0008006" key="4">
    <source>
        <dbReference type="Google" id="ProtNLM"/>
    </source>
</evidence>
<dbReference type="KEGG" id="vei:Veis_1376"/>
<protein>
    <recommendedName>
        <fullName evidence="4">DUF1640 domain-containing protein</fullName>
    </recommendedName>
</protein>
<name>A1WHN3_VEREI</name>
<accession>A1WHN3</accession>
<dbReference type="EMBL" id="CP000542">
    <property type="protein sequence ID" value="ABM57140.1"/>
    <property type="molecule type" value="Genomic_DNA"/>
</dbReference>
<dbReference type="AlphaFoldDB" id="A1WHN3"/>
<dbReference type="Proteomes" id="UP000000374">
    <property type="component" value="Chromosome"/>
</dbReference>
<dbReference type="STRING" id="391735.Veis_1376"/>
<evidence type="ECO:0000313" key="2">
    <source>
        <dbReference type="EMBL" id="ABM57140.1"/>
    </source>
</evidence>
<dbReference type="HOGENOM" id="CLU_127685_1_0_4"/>
<keyword evidence="3" id="KW-1185">Reference proteome</keyword>
<evidence type="ECO:0000256" key="1">
    <source>
        <dbReference type="SAM" id="Phobius"/>
    </source>
</evidence>
<evidence type="ECO:0000313" key="3">
    <source>
        <dbReference type="Proteomes" id="UP000000374"/>
    </source>
</evidence>
<keyword evidence="1" id="KW-1133">Transmembrane helix</keyword>